<dbReference type="GO" id="GO:0030833">
    <property type="term" value="P:regulation of actin filament polymerization"/>
    <property type="evidence" value="ECO:0007669"/>
    <property type="project" value="InterPro"/>
</dbReference>
<feature type="compositionally biased region" description="Basic and acidic residues" evidence="1">
    <location>
        <begin position="562"/>
        <end position="577"/>
    </location>
</feature>
<feature type="region of interest" description="Disordered" evidence="1">
    <location>
        <begin position="439"/>
        <end position="462"/>
    </location>
</feature>
<feature type="domain" description="CYRIA/CYRIB Rac1 binding" evidence="2">
    <location>
        <begin position="55"/>
        <end position="278"/>
    </location>
</feature>
<feature type="compositionally biased region" description="Polar residues" evidence="1">
    <location>
        <begin position="1340"/>
        <end position="1365"/>
    </location>
</feature>
<dbReference type="EMBL" id="JAOPGA020001877">
    <property type="protein sequence ID" value="KAL0491851.1"/>
    <property type="molecule type" value="Genomic_DNA"/>
</dbReference>
<dbReference type="PIRSF" id="PIRSF008153">
    <property type="entry name" value="FMR1_interacting"/>
    <property type="match status" value="1"/>
</dbReference>
<feature type="region of interest" description="Disordered" evidence="1">
    <location>
        <begin position="1340"/>
        <end position="1377"/>
    </location>
</feature>
<dbReference type="PANTHER" id="PTHR12195">
    <property type="entry name" value="CYTOPLASMIC FMR1-INTERACTING PROTEIN-RELATED"/>
    <property type="match status" value="1"/>
</dbReference>
<dbReference type="InterPro" id="IPR008081">
    <property type="entry name" value="Cytoplasmic_FMR1-int"/>
</dbReference>
<comment type="caution">
    <text evidence="3">The sequence shown here is derived from an EMBL/GenBank/DDBJ whole genome shotgun (WGS) entry which is preliminary data.</text>
</comment>
<accession>A0AAW2ZRR1</accession>
<dbReference type="Proteomes" id="UP001431209">
    <property type="component" value="Unassembled WGS sequence"/>
</dbReference>
<dbReference type="Pfam" id="PF05994">
    <property type="entry name" value="FragX_IP"/>
    <property type="match status" value="2"/>
</dbReference>
<organism evidence="3 4">
    <name type="scientific">Acrasis kona</name>
    <dbReference type="NCBI Taxonomy" id="1008807"/>
    <lineage>
        <taxon>Eukaryota</taxon>
        <taxon>Discoba</taxon>
        <taxon>Heterolobosea</taxon>
        <taxon>Tetramitia</taxon>
        <taxon>Eutetramitia</taxon>
        <taxon>Acrasidae</taxon>
        <taxon>Acrasis</taxon>
    </lineage>
</organism>
<proteinExistence type="predicted"/>
<keyword evidence="4" id="KW-1185">Reference proteome</keyword>
<evidence type="ECO:0000313" key="3">
    <source>
        <dbReference type="EMBL" id="KAL0491851.1"/>
    </source>
</evidence>
<dbReference type="GO" id="GO:0005737">
    <property type="term" value="C:cytoplasm"/>
    <property type="evidence" value="ECO:0007669"/>
    <property type="project" value="UniProtKB-ARBA"/>
</dbReference>
<gene>
    <name evidence="3" type="ORF">AKO1_010272</name>
</gene>
<evidence type="ECO:0000313" key="4">
    <source>
        <dbReference type="Proteomes" id="UP001431209"/>
    </source>
</evidence>
<sequence>MSTLEERLKELERYPVRTNQPVIEASTEYVSYEIGSFSNPLLFADRNGFQTRFAKEAETIARLQNILHDGEYFVHTLYTYRSISRALPQVKPDTPDKAMLYRKMFDVLIPETQKIRDFLQFHLSTVSAVSQIVVDVVVAEKNKEIPSDSLLDILIQVFDMILKLDALKNMKAAISNDYAAIKRAAQFMDRTNLDPNIVNFLDPKSEENQQIFNFNLSNSIISGLREELSKNSGFDDVVTLILERCANNFESERFLFCDEKYCFLRVIVLVIYLIDKIPNVYKKLPVSRIIKLFKQYPCVPLYGDMTFTIKTILKSCPNLGDEWQLLPKDEEKLAREKFLLIYKLPQIRRDFSNFTTRFTLLTNKIKNHQKINNTSAVLDPMRVEAKQLSEQGIKLIALWTTNVLEQAAWKFSHPAETTKIEAENPGLIEARTQEINDKLKDNKDNAGSLASPTDPDSENGKRSIIKDYERVVRFNYTAEERAALVDTIAIIKGLEGIMLKYTSLLAPLIRRQIHVELQEFAQVTLFDMLARTKEKKRPVHQTVLELRNIAADWLNGSAPQVSDKKKKESAPKSEHPVRHVGPSSTQLHMIRSIISTLISDRAPGMTKSGFFGATDFSDKQVEQMQSFYDRSTNWNHLLNYNATLRRCSDLADLWYREFYLEISKEIQFPIEMSLPWILTEDILEKGNTTLMESIIYPINLYNDAAYRALFTLQRRFLYDEVEAEVNLVFDQLVYKLSEQIYSYYKMLASNILLDTQFRTSIEKMQKGSGPGRFDVPKSRFDVLLRQKHINILGRYIDLNALLAQRLNISLRENIHKAIQKFESSPLSSVVELENNLLAIRICRDLLKEHDLNVDSYESIFSDVNESTSMVSFEGRIARHVTEELIMDLFATHVFNTTTERLVPAKITYISEDSYERDKAPRIPIHYQFATKSLNNAFNHIHEQYKRFIGRDHIASMLRLVGNSSMALVIETCVAFIMDKVNHDLSPFVAALMEAIPPKITLQSSAYKLRGVYGYFRYLFRDFVEYDELKPGVFQAFRVVGNAIAFIHLLDLCGASHELISHIQSCSFLGMKPLSKQGKEKRDLHLNSEHYGDANGAHVSNLSGDMEDFLKLAQPSDLFIRSDIPSETPLVKAMNDLKIESPAVCGDLKEQATRAAALYQFKRGPHSLLKMLMGRLSTCLDGLRSGWKGDRPADRLQKLDASKEFYRLWGILQFVFCLPEGDTETKNEDMKGFELFGDGFFWAGCSIVYLFDQQLRFDAFNFSDHVLNISVSDQDGIDDMKEFLRVSREVRLLNDRIFNTLRAVFPMKDAPVEMFEAPITEDFARVKIVSSVTVENTSDPVSARQSVSFRKTQSVIGRSESTSSPVAPTMDIPPPPPL</sequence>
<dbReference type="PRINTS" id="PR01698">
    <property type="entry name" value="CYTOFMRPINTP"/>
</dbReference>
<evidence type="ECO:0000259" key="2">
    <source>
        <dbReference type="Pfam" id="PF07159"/>
    </source>
</evidence>
<feature type="region of interest" description="Disordered" evidence="1">
    <location>
        <begin position="559"/>
        <end position="582"/>
    </location>
</feature>
<dbReference type="GO" id="GO:0031267">
    <property type="term" value="F:small GTPase binding"/>
    <property type="evidence" value="ECO:0007669"/>
    <property type="project" value="InterPro"/>
</dbReference>
<dbReference type="Pfam" id="PF07159">
    <property type="entry name" value="CYRIA-B_Rac1-bd"/>
    <property type="match status" value="1"/>
</dbReference>
<dbReference type="InterPro" id="IPR009828">
    <property type="entry name" value="CYRIA/CYRIB_Rac1-bd"/>
</dbReference>
<evidence type="ECO:0000256" key="1">
    <source>
        <dbReference type="SAM" id="MobiDB-lite"/>
    </source>
</evidence>
<name>A0AAW2ZRR1_9EUKA</name>
<reference evidence="3 4" key="1">
    <citation type="submission" date="2024-03" db="EMBL/GenBank/DDBJ databases">
        <title>The Acrasis kona genome and developmental transcriptomes reveal deep origins of eukaryotic multicellular pathways.</title>
        <authorList>
            <person name="Sheikh S."/>
            <person name="Fu C.-J."/>
            <person name="Brown M.W."/>
            <person name="Baldauf S.L."/>
        </authorList>
    </citation>
    <scope>NUCLEOTIDE SEQUENCE [LARGE SCALE GENOMIC DNA]</scope>
    <source>
        <strain evidence="3 4">ATCC MYA-3509</strain>
    </source>
</reference>
<protein>
    <submittedName>
        <fullName evidence="3">Rac-binding component of scar regulatory complex</fullName>
    </submittedName>
</protein>